<gene>
    <name evidence="1" type="ORF">H359_0217</name>
</gene>
<organism evidence="1 2">
    <name type="scientific">Chlamydia ibidis 10-1398/6</name>
    <dbReference type="NCBI Taxonomy" id="1046581"/>
    <lineage>
        <taxon>Bacteria</taxon>
        <taxon>Pseudomonadati</taxon>
        <taxon>Chlamydiota</taxon>
        <taxon>Chlamydiia</taxon>
        <taxon>Chlamydiales</taxon>
        <taxon>Chlamydiaceae</taxon>
        <taxon>Chlamydia/Chlamydophila group</taxon>
        <taxon>Chlamydia</taxon>
    </lineage>
</organism>
<reference evidence="1 2" key="1">
    <citation type="submission" date="2013-07" db="EMBL/GenBank/DDBJ databases">
        <title>Isolation of a new Chlamydia species from the feral Sacred Ibis (Threskiornis aethiopicus): Chlamydia ibidis.</title>
        <authorList>
            <person name="Vorimore F."/>
            <person name="Hsia R.-C."/>
            <person name="Huot-Creasy H."/>
            <person name="Bastian S."/>
            <person name="Deruyter L."/>
            <person name="Passet A."/>
            <person name="Sachse K."/>
            <person name="Bavoil P."/>
            <person name="Myers G."/>
            <person name="Laroucau K."/>
        </authorList>
    </citation>
    <scope>NUCLEOTIDE SEQUENCE [LARGE SCALE GENOMIC DNA]</scope>
    <source>
        <strain evidence="1 2">10-1398/6</strain>
    </source>
</reference>
<comment type="caution">
    <text evidence="1">The sequence shown here is derived from an EMBL/GenBank/DDBJ whole genome shotgun (WGS) entry which is preliminary data.</text>
</comment>
<evidence type="ECO:0000313" key="2">
    <source>
        <dbReference type="Proteomes" id="UP000016064"/>
    </source>
</evidence>
<dbReference type="EMBL" id="APJW01000001">
    <property type="protein sequence ID" value="EQM63222.1"/>
    <property type="molecule type" value="Genomic_DNA"/>
</dbReference>
<proteinExistence type="predicted"/>
<keyword evidence="2" id="KW-1185">Reference proteome</keyword>
<name>A0ABP2XFE1_9CHLA</name>
<dbReference type="Proteomes" id="UP000016064">
    <property type="component" value="Unassembled WGS sequence"/>
</dbReference>
<sequence length="40" mass="4608">MPFCNAHFLSSHGRCYKLGVRFALIEWRIAKKKITEDIGA</sequence>
<protein>
    <recommendedName>
        <fullName evidence="3">Nef attachable domain protein</fullName>
    </recommendedName>
</protein>
<evidence type="ECO:0000313" key="1">
    <source>
        <dbReference type="EMBL" id="EQM63222.1"/>
    </source>
</evidence>
<accession>A0ABP2XFE1</accession>
<evidence type="ECO:0008006" key="3">
    <source>
        <dbReference type="Google" id="ProtNLM"/>
    </source>
</evidence>